<sequence>MEATPIIPFLLNKFNDRAINPEFIDAAPTWDMLRSWTQIDFKTLVGSNINSPTNAIYMTYGEHFSFVHFDFYLDKEAYPDNPNRYKLRMLKDYRRLSNGWREVDVEFPTQEESSVEPPNPDYLKVHAAFAKVLNLSGAADYIKSVESDAEMEGTLHPDGETDFSSYLRSKLTITAQVSG</sequence>
<organism evidence="1 2">
    <name type="scientific">Russula ochroleuca</name>
    <dbReference type="NCBI Taxonomy" id="152965"/>
    <lineage>
        <taxon>Eukaryota</taxon>
        <taxon>Fungi</taxon>
        <taxon>Dikarya</taxon>
        <taxon>Basidiomycota</taxon>
        <taxon>Agaricomycotina</taxon>
        <taxon>Agaricomycetes</taxon>
        <taxon>Russulales</taxon>
        <taxon>Russulaceae</taxon>
        <taxon>Russula</taxon>
    </lineage>
</organism>
<comment type="caution">
    <text evidence="1">The sequence shown here is derived from an EMBL/GenBank/DDBJ whole genome shotgun (WGS) entry which is preliminary data.</text>
</comment>
<accession>A0A9P5MNG0</accession>
<evidence type="ECO:0000313" key="2">
    <source>
        <dbReference type="Proteomes" id="UP000759537"/>
    </source>
</evidence>
<protein>
    <recommendedName>
        <fullName evidence="3">HNH nuclease domain-containing protein</fullName>
    </recommendedName>
</protein>
<proteinExistence type="predicted"/>
<evidence type="ECO:0008006" key="3">
    <source>
        <dbReference type="Google" id="ProtNLM"/>
    </source>
</evidence>
<reference evidence="1" key="1">
    <citation type="submission" date="2019-10" db="EMBL/GenBank/DDBJ databases">
        <authorList>
            <consortium name="DOE Joint Genome Institute"/>
            <person name="Kuo A."/>
            <person name="Miyauchi S."/>
            <person name="Kiss E."/>
            <person name="Drula E."/>
            <person name="Kohler A."/>
            <person name="Sanchez-Garcia M."/>
            <person name="Andreopoulos B."/>
            <person name="Barry K.W."/>
            <person name="Bonito G."/>
            <person name="Buee M."/>
            <person name="Carver A."/>
            <person name="Chen C."/>
            <person name="Cichocki N."/>
            <person name="Clum A."/>
            <person name="Culley D."/>
            <person name="Crous P.W."/>
            <person name="Fauchery L."/>
            <person name="Girlanda M."/>
            <person name="Hayes R."/>
            <person name="Keri Z."/>
            <person name="LaButti K."/>
            <person name="Lipzen A."/>
            <person name="Lombard V."/>
            <person name="Magnuson J."/>
            <person name="Maillard F."/>
            <person name="Morin E."/>
            <person name="Murat C."/>
            <person name="Nolan M."/>
            <person name="Ohm R."/>
            <person name="Pangilinan J."/>
            <person name="Pereira M."/>
            <person name="Perotto S."/>
            <person name="Peter M."/>
            <person name="Riley R."/>
            <person name="Sitrit Y."/>
            <person name="Stielow B."/>
            <person name="Szollosi G."/>
            <person name="Zifcakova L."/>
            <person name="Stursova M."/>
            <person name="Spatafora J.W."/>
            <person name="Tedersoo L."/>
            <person name="Vaario L.-M."/>
            <person name="Yamada A."/>
            <person name="Yan M."/>
            <person name="Wang P."/>
            <person name="Xu J."/>
            <person name="Bruns T."/>
            <person name="Baldrian P."/>
            <person name="Vilgalys R."/>
            <person name="Henrissat B."/>
            <person name="Grigoriev I.V."/>
            <person name="Hibbett D."/>
            <person name="Nagy L.G."/>
            <person name="Martin F.M."/>
        </authorList>
    </citation>
    <scope>NUCLEOTIDE SEQUENCE</scope>
    <source>
        <strain evidence="1">Prilba</strain>
    </source>
</reference>
<reference evidence="1" key="2">
    <citation type="journal article" date="2020" name="Nat. Commun.">
        <title>Large-scale genome sequencing of mycorrhizal fungi provides insights into the early evolution of symbiotic traits.</title>
        <authorList>
            <person name="Miyauchi S."/>
            <person name="Kiss E."/>
            <person name="Kuo A."/>
            <person name="Drula E."/>
            <person name="Kohler A."/>
            <person name="Sanchez-Garcia M."/>
            <person name="Morin E."/>
            <person name="Andreopoulos B."/>
            <person name="Barry K.W."/>
            <person name="Bonito G."/>
            <person name="Buee M."/>
            <person name="Carver A."/>
            <person name="Chen C."/>
            <person name="Cichocki N."/>
            <person name="Clum A."/>
            <person name="Culley D."/>
            <person name="Crous P.W."/>
            <person name="Fauchery L."/>
            <person name="Girlanda M."/>
            <person name="Hayes R.D."/>
            <person name="Keri Z."/>
            <person name="LaButti K."/>
            <person name="Lipzen A."/>
            <person name="Lombard V."/>
            <person name="Magnuson J."/>
            <person name="Maillard F."/>
            <person name="Murat C."/>
            <person name="Nolan M."/>
            <person name="Ohm R.A."/>
            <person name="Pangilinan J."/>
            <person name="Pereira M.F."/>
            <person name="Perotto S."/>
            <person name="Peter M."/>
            <person name="Pfister S."/>
            <person name="Riley R."/>
            <person name="Sitrit Y."/>
            <person name="Stielow J.B."/>
            <person name="Szollosi G."/>
            <person name="Zifcakova L."/>
            <person name="Stursova M."/>
            <person name="Spatafora J.W."/>
            <person name="Tedersoo L."/>
            <person name="Vaario L.M."/>
            <person name="Yamada A."/>
            <person name="Yan M."/>
            <person name="Wang P."/>
            <person name="Xu J."/>
            <person name="Bruns T."/>
            <person name="Baldrian P."/>
            <person name="Vilgalys R."/>
            <person name="Dunand C."/>
            <person name="Henrissat B."/>
            <person name="Grigoriev I.V."/>
            <person name="Hibbett D."/>
            <person name="Nagy L.G."/>
            <person name="Martin F.M."/>
        </authorList>
    </citation>
    <scope>NUCLEOTIDE SEQUENCE</scope>
    <source>
        <strain evidence="1">Prilba</strain>
    </source>
</reference>
<name>A0A9P5MNG0_9AGAM</name>
<dbReference type="EMBL" id="WHVB01000051">
    <property type="protein sequence ID" value="KAF8464936.1"/>
    <property type="molecule type" value="Genomic_DNA"/>
</dbReference>
<dbReference type="AlphaFoldDB" id="A0A9P5MNG0"/>
<dbReference type="OrthoDB" id="3163863at2759"/>
<keyword evidence="2" id="KW-1185">Reference proteome</keyword>
<gene>
    <name evidence="1" type="ORF">DFH94DRAFT_391033</name>
</gene>
<dbReference type="Proteomes" id="UP000759537">
    <property type="component" value="Unassembled WGS sequence"/>
</dbReference>
<evidence type="ECO:0000313" key="1">
    <source>
        <dbReference type="EMBL" id="KAF8464936.1"/>
    </source>
</evidence>